<gene>
    <name evidence="4" type="ORF">DCF25_08190</name>
</gene>
<dbReference type="PANTHER" id="PTHR34475:SF1">
    <property type="entry name" value="CYTOSKELETON PROTEIN RODZ"/>
    <property type="match status" value="1"/>
</dbReference>
<dbReference type="Gene3D" id="1.10.260.40">
    <property type="entry name" value="lambda repressor-like DNA-binding domains"/>
    <property type="match status" value="1"/>
</dbReference>
<dbReference type="InterPro" id="IPR010982">
    <property type="entry name" value="Lambda_DNA-bd_dom_sf"/>
</dbReference>
<dbReference type="PANTHER" id="PTHR34475">
    <property type="match status" value="1"/>
</dbReference>
<keyword evidence="2" id="KW-0812">Transmembrane</keyword>
<evidence type="ECO:0000313" key="4">
    <source>
        <dbReference type="EMBL" id="PZO19612.1"/>
    </source>
</evidence>
<feature type="region of interest" description="Disordered" evidence="1">
    <location>
        <begin position="232"/>
        <end position="333"/>
    </location>
</feature>
<dbReference type="Pfam" id="PF13413">
    <property type="entry name" value="HTH_25"/>
    <property type="match status" value="1"/>
</dbReference>
<keyword evidence="2" id="KW-0472">Membrane</keyword>
<evidence type="ECO:0000259" key="3">
    <source>
        <dbReference type="Pfam" id="PF13464"/>
    </source>
</evidence>
<dbReference type="CDD" id="cd00093">
    <property type="entry name" value="HTH_XRE"/>
    <property type="match status" value="1"/>
</dbReference>
<protein>
    <recommendedName>
        <fullName evidence="3">Cytoskeleton protein RodZ-like C-terminal domain-containing protein</fullName>
    </recommendedName>
</protein>
<sequence>MTKFSAQQQSQLAQIGVFLRENREKQSKSLEDIAIRTYIRPQLLNGIESGDPDLLPEPIFVQGFIRRYAENLGLDGKDLSTQFSVDSIPSTPRPTRQAEPEDSPTTRLTRGASAAKATSTDSSAVKAAMFSAGSASPLEDSLGLPKKTTLDQSPAAAEIPLIVDDAVLDMSLEGTEGPVDSTFETSGFSFSQTDIQTDIRADALKPDALKPDVLKTDVKEDSDNEFQQLLDEASASSTNSAGPDSFNGRGAETKLPTTDLPTADLPNSEDTFASKVAEFDRQNLTPPVEPKPPAELTAASASTNRFDDDLPTELTTASDASATPVYTNPKPVEVEYDRPEGPNLKPFVIGGFVAVLLTAAVVALASLFGGDRTPAVADNPAPIEQTSGDLETVGKETLPPIPAKTASPPASTAPVYVEAKATAEAWVSVIADGTTVFEGTLQPGDTAVWEGQEIVNVYAGDAGALEIAQNGKPAAVMGERGQPEEKTFTLN</sequence>
<organism evidence="4 5">
    <name type="scientific">Leptolyngbya foveolarum</name>
    <dbReference type="NCBI Taxonomy" id="47253"/>
    <lineage>
        <taxon>Bacteria</taxon>
        <taxon>Bacillati</taxon>
        <taxon>Cyanobacteriota</taxon>
        <taxon>Cyanophyceae</taxon>
        <taxon>Leptolyngbyales</taxon>
        <taxon>Leptolyngbyaceae</taxon>
        <taxon>Leptolyngbya group</taxon>
        <taxon>Leptolyngbya</taxon>
    </lineage>
</organism>
<reference evidence="5" key="1">
    <citation type="submission" date="2018-04" db="EMBL/GenBank/DDBJ databases">
        <authorList>
            <person name="Cornet L."/>
        </authorList>
    </citation>
    <scope>NUCLEOTIDE SEQUENCE [LARGE SCALE GENOMIC DNA]</scope>
</reference>
<feature type="transmembrane region" description="Helical" evidence="2">
    <location>
        <begin position="347"/>
        <end position="368"/>
    </location>
</feature>
<dbReference type="InterPro" id="IPR050400">
    <property type="entry name" value="Bact_Cytoskel_RodZ"/>
</dbReference>
<feature type="compositionally biased region" description="Polar residues" evidence="1">
    <location>
        <begin position="313"/>
        <end position="326"/>
    </location>
</feature>
<keyword evidence="2" id="KW-1133">Transmembrane helix</keyword>
<dbReference type="EMBL" id="QBMC01000041">
    <property type="protein sequence ID" value="PZO19612.1"/>
    <property type="molecule type" value="Genomic_DNA"/>
</dbReference>
<reference evidence="4 5" key="2">
    <citation type="submission" date="2018-06" db="EMBL/GenBank/DDBJ databases">
        <title>Metagenomic assembly of (sub)arctic Cyanobacteria and their associated microbiome from non-axenic cultures.</title>
        <authorList>
            <person name="Baurain D."/>
        </authorList>
    </citation>
    <scope>NUCLEOTIDE SEQUENCE [LARGE SCALE GENOMIC DNA]</scope>
    <source>
        <strain evidence="4">ULC129bin1</strain>
    </source>
</reference>
<comment type="caution">
    <text evidence="4">The sequence shown here is derived from an EMBL/GenBank/DDBJ whole genome shotgun (WGS) entry which is preliminary data.</text>
</comment>
<dbReference type="GO" id="GO:0003677">
    <property type="term" value="F:DNA binding"/>
    <property type="evidence" value="ECO:0007669"/>
    <property type="project" value="InterPro"/>
</dbReference>
<evidence type="ECO:0000313" key="5">
    <source>
        <dbReference type="Proteomes" id="UP000249354"/>
    </source>
</evidence>
<proteinExistence type="predicted"/>
<dbReference type="InterPro" id="IPR001387">
    <property type="entry name" value="Cro/C1-type_HTH"/>
</dbReference>
<dbReference type="Pfam" id="PF13464">
    <property type="entry name" value="RodZ_C"/>
    <property type="match status" value="1"/>
</dbReference>
<feature type="region of interest" description="Disordered" evidence="1">
    <location>
        <begin position="83"/>
        <end position="120"/>
    </location>
</feature>
<feature type="domain" description="Cytoskeleton protein RodZ-like C-terminal" evidence="3">
    <location>
        <begin position="420"/>
        <end position="481"/>
    </location>
</feature>
<dbReference type="Proteomes" id="UP000249354">
    <property type="component" value="Unassembled WGS sequence"/>
</dbReference>
<name>A0A2W4UGF5_9CYAN</name>
<dbReference type="InterPro" id="IPR025194">
    <property type="entry name" value="RodZ-like_C"/>
</dbReference>
<evidence type="ECO:0000256" key="2">
    <source>
        <dbReference type="SAM" id="Phobius"/>
    </source>
</evidence>
<evidence type="ECO:0000256" key="1">
    <source>
        <dbReference type="SAM" id="MobiDB-lite"/>
    </source>
</evidence>
<dbReference type="AlphaFoldDB" id="A0A2W4UGF5"/>
<accession>A0A2W4UGF5</accession>
<feature type="compositionally biased region" description="Polar residues" evidence="1">
    <location>
        <begin position="83"/>
        <end position="94"/>
    </location>
</feature>